<accession>A0A061E801</accession>
<protein>
    <submittedName>
        <fullName evidence="2">Uncharacterized protein</fullName>
    </submittedName>
</protein>
<organism evidence="2 3">
    <name type="scientific">Theobroma cacao</name>
    <name type="common">Cacao</name>
    <name type="synonym">Cocoa</name>
    <dbReference type="NCBI Taxonomy" id="3641"/>
    <lineage>
        <taxon>Eukaryota</taxon>
        <taxon>Viridiplantae</taxon>
        <taxon>Streptophyta</taxon>
        <taxon>Embryophyta</taxon>
        <taxon>Tracheophyta</taxon>
        <taxon>Spermatophyta</taxon>
        <taxon>Magnoliopsida</taxon>
        <taxon>eudicotyledons</taxon>
        <taxon>Gunneridae</taxon>
        <taxon>Pentapetalae</taxon>
        <taxon>rosids</taxon>
        <taxon>malvids</taxon>
        <taxon>Malvales</taxon>
        <taxon>Malvaceae</taxon>
        <taxon>Byttnerioideae</taxon>
        <taxon>Theobroma</taxon>
    </lineage>
</organism>
<dbReference type="AlphaFoldDB" id="A0A061E801"/>
<evidence type="ECO:0000313" key="3">
    <source>
        <dbReference type="Proteomes" id="UP000026915"/>
    </source>
</evidence>
<dbReference type="InParanoid" id="A0A061E801"/>
<dbReference type="HOGENOM" id="CLU_2324907_0_0_1"/>
<dbReference type="Proteomes" id="UP000026915">
    <property type="component" value="Chromosome 2"/>
</dbReference>
<evidence type="ECO:0000313" key="2">
    <source>
        <dbReference type="EMBL" id="EOY01086.1"/>
    </source>
</evidence>
<feature type="region of interest" description="Disordered" evidence="1">
    <location>
        <begin position="1"/>
        <end position="43"/>
    </location>
</feature>
<keyword evidence="3" id="KW-1185">Reference proteome</keyword>
<sequence length="99" mass="10910">MDHQMTLRSGLQKADSPSTIYNNKNGNCRAGLGEANNSSEELTSGPMDLYVQASSLNAKMGNYTCADLGIRDNYPNKPNEEVARSQMSNPQRKRAWEGL</sequence>
<evidence type="ECO:0000256" key="1">
    <source>
        <dbReference type="SAM" id="MobiDB-lite"/>
    </source>
</evidence>
<feature type="compositionally biased region" description="Polar residues" evidence="1">
    <location>
        <begin position="15"/>
        <end position="26"/>
    </location>
</feature>
<dbReference type="Gramene" id="EOY01086">
    <property type="protein sequence ID" value="EOY01086"/>
    <property type="gene ID" value="TCM_011036"/>
</dbReference>
<name>A0A061E801_THECC</name>
<proteinExistence type="predicted"/>
<dbReference type="EMBL" id="CM001880">
    <property type="protein sequence ID" value="EOY01086.1"/>
    <property type="molecule type" value="Genomic_DNA"/>
</dbReference>
<gene>
    <name evidence="2" type="ORF">TCM_011036</name>
</gene>
<feature type="region of interest" description="Disordered" evidence="1">
    <location>
        <begin position="73"/>
        <end position="99"/>
    </location>
</feature>
<reference evidence="2 3" key="1">
    <citation type="journal article" date="2013" name="Genome Biol.">
        <title>The genome sequence of the most widely cultivated cacao type and its use to identify candidate genes regulating pod color.</title>
        <authorList>
            <person name="Motamayor J.C."/>
            <person name="Mockaitis K."/>
            <person name="Schmutz J."/>
            <person name="Haiminen N."/>
            <person name="Iii D.L."/>
            <person name="Cornejo O."/>
            <person name="Findley S.D."/>
            <person name="Zheng P."/>
            <person name="Utro F."/>
            <person name="Royaert S."/>
            <person name="Saski C."/>
            <person name="Jenkins J."/>
            <person name="Podicheti R."/>
            <person name="Zhao M."/>
            <person name="Scheffler B.E."/>
            <person name="Stack J.C."/>
            <person name="Feltus F.A."/>
            <person name="Mustiga G.M."/>
            <person name="Amores F."/>
            <person name="Phillips W."/>
            <person name="Marelli J.P."/>
            <person name="May G.D."/>
            <person name="Shapiro H."/>
            <person name="Ma J."/>
            <person name="Bustamante C.D."/>
            <person name="Schnell R.J."/>
            <person name="Main D."/>
            <person name="Gilbert D."/>
            <person name="Parida L."/>
            <person name="Kuhn D.N."/>
        </authorList>
    </citation>
    <scope>NUCLEOTIDE SEQUENCE [LARGE SCALE GENOMIC DNA]</scope>
    <source>
        <strain evidence="3">cv. Matina 1-6</strain>
    </source>
</reference>